<dbReference type="InterPro" id="IPR032466">
    <property type="entry name" value="Metal_Hydrolase"/>
</dbReference>
<gene>
    <name evidence="7" type="ORF">CLV52_0876</name>
</gene>
<keyword evidence="7" id="KW-0378">Hydrolase</keyword>
<reference evidence="7 8" key="1">
    <citation type="submission" date="2019-03" db="EMBL/GenBank/DDBJ databases">
        <title>Genomic Encyclopedia of Archaeal and Bacterial Type Strains, Phase II (KMG-II): from individual species to whole genera.</title>
        <authorList>
            <person name="Goeker M."/>
        </authorList>
    </citation>
    <scope>NUCLEOTIDE SEQUENCE [LARGE SCALE GENOMIC DNA]</scope>
    <source>
        <strain evidence="7 8">DSM 24782</strain>
    </source>
</reference>
<feature type="domain" description="Amidohydrolase-related" evidence="6">
    <location>
        <begin position="53"/>
        <end position="255"/>
    </location>
</feature>
<dbReference type="PANTHER" id="PTHR21240">
    <property type="entry name" value="2-AMINO-3-CARBOXYLMUCONATE-6-SEMIALDEHYDE DECARBOXYLASE"/>
    <property type="match status" value="1"/>
</dbReference>
<sequence length="309" mass="33725">MPSTDQDAHLNLRRLHDENSGEGFPQNWDPAQELAQLNSAITPVQLLSNTDAWTAEEVMRSNSFGAAITTTNPARFGLLASLPMLDGPEALDEIDRALDELHADDFALRSSYDGHNLGDSIFNNVWRRLNERRATVFIHANPHLHNPTELPTPLLEVTFDIARTVYQMIYSGFFRNHRDIRLIVAQAGGLAPTLAGRVQSTLELDWAPNPMAVSKTEIREALAGLFYDVAVSGTFRSLGPVLEITTPDHVVYGCDTGAPCTDLPVVDLSARRVFTSGFMSGTAQESVATTAVSLFPQVAMRAADPLSAP</sequence>
<evidence type="ECO:0000256" key="3">
    <source>
        <dbReference type="ARBA" id="ARBA00023239"/>
    </source>
</evidence>
<dbReference type="GO" id="GO:0005829">
    <property type="term" value="C:cytosol"/>
    <property type="evidence" value="ECO:0007669"/>
    <property type="project" value="TreeGrafter"/>
</dbReference>
<proteinExistence type="predicted"/>
<keyword evidence="8" id="KW-1185">Reference proteome</keyword>
<dbReference type="AlphaFoldDB" id="A0A4R7FRN9"/>
<dbReference type="Gene3D" id="3.20.20.140">
    <property type="entry name" value="Metal-dependent hydrolases"/>
    <property type="match status" value="1"/>
</dbReference>
<dbReference type="RefSeq" id="WP_162850701.1">
    <property type="nucleotide sequence ID" value="NZ_BAAARP010000001.1"/>
</dbReference>
<keyword evidence="2" id="KW-0862">Zinc</keyword>
<evidence type="ECO:0000259" key="6">
    <source>
        <dbReference type="Pfam" id="PF04909"/>
    </source>
</evidence>
<organism evidence="7 8">
    <name type="scientific">Amnibacterium kyonggiense</name>
    <dbReference type="NCBI Taxonomy" id="595671"/>
    <lineage>
        <taxon>Bacteria</taxon>
        <taxon>Bacillati</taxon>
        <taxon>Actinomycetota</taxon>
        <taxon>Actinomycetes</taxon>
        <taxon>Micrococcales</taxon>
        <taxon>Microbacteriaceae</taxon>
        <taxon>Amnibacterium</taxon>
    </lineage>
</organism>
<dbReference type="GO" id="GO:0019748">
    <property type="term" value="P:secondary metabolic process"/>
    <property type="evidence" value="ECO:0007669"/>
    <property type="project" value="TreeGrafter"/>
</dbReference>
<evidence type="ECO:0000256" key="1">
    <source>
        <dbReference type="ARBA" id="ARBA00022723"/>
    </source>
</evidence>
<keyword evidence="1" id="KW-0479">Metal-binding</keyword>
<dbReference type="SUPFAM" id="SSF51556">
    <property type="entry name" value="Metallo-dependent hydrolases"/>
    <property type="match status" value="1"/>
</dbReference>
<dbReference type="PANTHER" id="PTHR21240:SF29">
    <property type="entry name" value="AMIDOHYDROLASE-RELATED DOMAIN-CONTAINING PROTEIN"/>
    <property type="match status" value="1"/>
</dbReference>
<name>A0A4R7FRN9_9MICO</name>
<protein>
    <recommendedName>
        <fullName evidence="5">6-methylsalicylate decarboxylase</fullName>
        <ecNumber evidence="5">4.1.1.52</ecNumber>
    </recommendedName>
</protein>
<dbReference type="Pfam" id="PF04909">
    <property type="entry name" value="Amidohydro_2"/>
    <property type="match status" value="1"/>
</dbReference>
<comment type="caution">
    <text evidence="7">The sequence shown here is derived from an EMBL/GenBank/DDBJ whole genome shotgun (WGS) entry which is preliminary data.</text>
</comment>
<evidence type="ECO:0000313" key="7">
    <source>
        <dbReference type="EMBL" id="TDS80319.1"/>
    </source>
</evidence>
<accession>A0A4R7FRN9</accession>
<dbReference type="Proteomes" id="UP000295344">
    <property type="component" value="Unassembled WGS sequence"/>
</dbReference>
<evidence type="ECO:0000256" key="4">
    <source>
        <dbReference type="ARBA" id="ARBA00036832"/>
    </source>
</evidence>
<comment type="catalytic activity">
    <reaction evidence="4">
        <text>6-methylsalicylate + H(+) = 3-methylphenol + CO2</text>
        <dbReference type="Rhea" id="RHEA:23112"/>
        <dbReference type="ChEBI" id="CHEBI:15378"/>
        <dbReference type="ChEBI" id="CHEBI:16526"/>
        <dbReference type="ChEBI" id="CHEBI:17231"/>
        <dbReference type="ChEBI" id="CHEBI:36658"/>
        <dbReference type="EC" id="4.1.1.52"/>
    </reaction>
    <physiologicalReaction direction="left-to-right" evidence="4">
        <dbReference type="Rhea" id="RHEA:23113"/>
    </physiologicalReaction>
</comment>
<dbReference type="InterPro" id="IPR032465">
    <property type="entry name" value="ACMSD"/>
</dbReference>
<dbReference type="InterPro" id="IPR006680">
    <property type="entry name" value="Amidohydro-rel"/>
</dbReference>
<dbReference type="GO" id="GO:0046872">
    <property type="term" value="F:metal ion binding"/>
    <property type="evidence" value="ECO:0007669"/>
    <property type="project" value="UniProtKB-KW"/>
</dbReference>
<evidence type="ECO:0000313" key="8">
    <source>
        <dbReference type="Proteomes" id="UP000295344"/>
    </source>
</evidence>
<dbReference type="EC" id="4.1.1.52" evidence="5"/>
<evidence type="ECO:0000256" key="5">
    <source>
        <dbReference type="ARBA" id="ARBA00038889"/>
    </source>
</evidence>
<dbReference type="GO" id="GO:0047596">
    <property type="term" value="F:6-methylsalicylate decarboxylase activity"/>
    <property type="evidence" value="ECO:0007669"/>
    <property type="project" value="UniProtKB-EC"/>
</dbReference>
<keyword evidence="3" id="KW-0456">Lyase</keyword>
<evidence type="ECO:0000256" key="2">
    <source>
        <dbReference type="ARBA" id="ARBA00022833"/>
    </source>
</evidence>
<dbReference type="GO" id="GO:0016787">
    <property type="term" value="F:hydrolase activity"/>
    <property type="evidence" value="ECO:0007669"/>
    <property type="project" value="UniProtKB-KW"/>
</dbReference>
<dbReference type="EMBL" id="SOAM01000001">
    <property type="protein sequence ID" value="TDS80319.1"/>
    <property type="molecule type" value="Genomic_DNA"/>
</dbReference>